<reference evidence="2" key="1">
    <citation type="journal article" date="2007" name="Nature">
        <title>The grapevine genome sequence suggests ancestral hexaploidization in major angiosperm phyla.</title>
        <authorList>
            <consortium name="The French-Italian Public Consortium for Grapevine Genome Characterization."/>
            <person name="Jaillon O."/>
            <person name="Aury J.-M."/>
            <person name="Noel B."/>
            <person name="Policriti A."/>
            <person name="Clepet C."/>
            <person name="Casagrande A."/>
            <person name="Choisne N."/>
            <person name="Aubourg S."/>
            <person name="Vitulo N."/>
            <person name="Jubin C."/>
            <person name="Vezzi A."/>
            <person name="Legeai F."/>
            <person name="Hugueney P."/>
            <person name="Dasilva C."/>
            <person name="Horner D."/>
            <person name="Mica E."/>
            <person name="Jublot D."/>
            <person name="Poulain J."/>
            <person name="Bruyere C."/>
            <person name="Billault A."/>
            <person name="Segurens B."/>
            <person name="Gouyvenoux M."/>
            <person name="Ugarte E."/>
            <person name="Cattonaro F."/>
            <person name="Anthouard V."/>
            <person name="Vico V."/>
            <person name="Del Fabbro C."/>
            <person name="Alaux M."/>
            <person name="Di Gaspero G."/>
            <person name="Dumas V."/>
            <person name="Felice N."/>
            <person name="Paillard S."/>
            <person name="Juman I."/>
            <person name="Moroldo M."/>
            <person name="Scalabrin S."/>
            <person name="Canaguier A."/>
            <person name="Le Clainche I."/>
            <person name="Malacrida G."/>
            <person name="Durand E."/>
            <person name="Pesole G."/>
            <person name="Laucou V."/>
            <person name="Chatelet P."/>
            <person name="Merdinoglu D."/>
            <person name="Delledonne M."/>
            <person name="Pezzotti M."/>
            <person name="Lecharny A."/>
            <person name="Scarpelli C."/>
            <person name="Artiguenave F."/>
            <person name="Pe M.E."/>
            <person name="Valle G."/>
            <person name="Morgante M."/>
            <person name="Caboche M."/>
            <person name="Adam-Blondon A.-F."/>
            <person name="Weissenbach J."/>
            <person name="Quetier F."/>
            <person name="Wincker P."/>
        </authorList>
    </citation>
    <scope>NUCLEOTIDE SEQUENCE [LARGE SCALE GENOMIC DNA]</scope>
    <source>
        <strain evidence="2">cv. Pinot noir / PN40024</strain>
    </source>
</reference>
<keyword evidence="2" id="KW-1185">Reference proteome</keyword>
<dbReference type="Proteomes" id="UP000009183">
    <property type="component" value="Chromosome 13"/>
</dbReference>
<sequence>MRASLLQWLGNGQQPSKPSIPHGPRRSRLRGSAPLFRLGGVSLGCRQQPACCPLQWLPRRGRPSLLVSWLRKPRITTVSAPPSLPLSSTSLQVETLPEGVAQLDGALGCAGGLFGDGLGLAHDGFGLGFSRPKPMLKVEP</sequence>
<organism evidence="1 2">
    <name type="scientific">Vitis vinifera</name>
    <name type="common">Grape</name>
    <dbReference type="NCBI Taxonomy" id="29760"/>
    <lineage>
        <taxon>Eukaryota</taxon>
        <taxon>Viridiplantae</taxon>
        <taxon>Streptophyta</taxon>
        <taxon>Embryophyta</taxon>
        <taxon>Tracheophyta</taxon>
        <taxon>Spermatophyta</taxon>
        <taxon>Magnoliopsida</taxon>
        <taxon>eudicotyledons</taxon>
        <taxon>Gunneridae</taxon>
        <taxon>Pentapetalae</taxon>
        <taxon>rosids</taxon>
        <taxon>Vitales</taxon>
        <taxon>Vitaceae</taxon>
        <taxon>Viteae</taxon>
        <taxon>Vitis</taxon>
    </lineage>
</organism>
<dbReference type="PaxDb" id="29760-VIT_13s0074g00460.t01"/>
<dbReference type="InParanoid" id="F6I5V7"/>
<evidence type="ECO:0000313" key="2">
    <source>
        <dbReference type="Proteomes" id="UP000009183"/>
    </source>
</evidence>
<dbReference type="AlphaFoldDB" id="F6I5V7"/>
<protein>
    <submittedName>
        <fullName evidence="1">Uncharacterized protein</fullName>
    </submittedName>
</protein>
<gene>
    <name evidence="1" type="ordered locus">VIT_13s0074g00460</name>
</gene>
<name>F6I5V7_VITVI</name>
<proteinExistence type="predicted"/>
<accession>F6I5V7</accession>
<dbReference type="HOGENOM" id="CLU_1838796_0_0_1"/>
<dbReference type="EMBL" id="FN596753">
    <property type="protein sequence ID" value="CCB62325.1"/>
    <property type="molecule type" value="Genomic_DNA"/>
</dbReference>
<evidence type="ECO:0000313" key="1">
    <source>
        <dbReference type="EMBL" id="CCB62325.1"/>
    </source>
</evidence>